<name>A0A7S2MIC7_9STRA</name>
<evidence type="ECO:0000313" key="1">
    <source>
        <dbReference type="EMBL" id="CAD9485240.1"/>
    </source>
</evidence>
<gene>
    <name evidence="1" type="ORF">HTAM1171_LOCUS4483</name>
</gene>
<organism evidence="1">
    <name type="scientific">Helicotheca tamesis</name>
    <dbReference type="NCBI Taxonomy" id="374047"/>
    <lineage>
        <taxon>Eukaryota</taxon>
        <taxon>Sar</taxon>
        <taxon>Stramenopiles</taxon>
        <taxon>Ochrophyta</taxon>
        <taxon>Bacillariophyta</taxon>
        <taxon>Mediophyceae</taxon>
        <taxon>Lithodesmiophycidae</taxon>
        <taxon>Lithodesmiales</taxon>
        <taxon>Lithodesmiaceae</taxon>
        <taxon>Helicotheca</taxon>
    </lineage>
</organism>
<dbReference type="EMBL" id="HBGV01007358">
    <property type="protein sequence ID" value="CAD9485240.1"/>
    <property type="molecule type" value="Transcribed_RNA"/>
</dbReference>
<protein>
    <submittedName>
        <fullName evidence="1">Uncharacterized protein</fullName>
    </submittedName>
</protein>
<dbReference type="AlphaFoldDB" id="A0A7S2MIC7"/>
<sequence>MLFLLEKWPEVIKERDKSSQTPLDIYEKNYRRNTENDADVKKVFTYVYKLFDDASIDNDCLKEMVDYFISIQWWNGVLLLLDRHPLLKKQMEVDTKVFPNFLSVVGQRCNMKTMWLIISNELDIMEGVH</sequence>
<accession>A0A7S2MIC7</accession>
<proteinExistence type="predicted"/>
<reference evidence="1" key="1">
    <citation type="submission" date="2021-01" db="EMBL/GenBank/DDBJ databases">
        <authorList>
            <person name="Corre E."/>
            <person name="Pelletier E."/>
            <person name="Niang G."/>
            <person name="Scheremetjew M."/>
            <person name="Finn R."/>
            <person name="Kale V."/>
            <person name="Holt S."/>
            <person name="Cochrane G."/>
            <person name="Meng A."/>
            <person name="Brown T."/>
            <person name="Cohen L."/>
        </authorList>
    </citation>
    <scope>NUCLEOTIDE SEQUENCE</scope>
    <source>
        <strain evidence="1">CCMP826</strain>
    </source>
</reference>